<dbReference type="InterPro" id="IPR004843">
    <property type="entry name" value="Calcineurin-like_PHP"/>
</dbReference>
<dbReference type="RefSeq" id="WP_273913363.1">
    <property type="nucleotide sequence ID" value="NZ_JAMDGX010000081.1"/>
</dbReference>
<gene>
    <name evidence="2" type="ORF">M5G11_12885</name>
</gene>
<evidence type="ECO:0000259" key="1">
    <source>
        <dbReference type="Pfam" id="PF00149"/>
    </source>
</evidence>
<dbReference type="InterPro" id="IPR029052">
    <property type="entry name" value="Metallo-depent_PP-like"/>
</dbReference>
<accession>A0ABT5NTD5</accession>
<dbReference type="EMBL" id="JAMDGY010000029">
    <property type="protein sequence ID" value="MDD0991434.1"/>
    <property type="molecule type" value="Genomic_DNA"/>
</dbReference>
<dbReference type="Gene3D" id="3.60.21.10">
    <property type="match status" value="1"/>
</dbReference>
<evidence type="ECO:0000313" key="2">
    <source>
        <dbReference type="EMBL" id="MDD0991434.1"/>
    </source>
</evidence>
<dbReference type="PANTHER" id="PTHR37844:SF2">
    <property type="entry name" value="SER_THR PROTEIN PHOSPHATASE SUPERFAMILY (AFU_ORTHOLOGUE AFUA_1G14840)"/>
    <property type="match status" value="1"/>
</dbReference>
<dbReference type="SUPFAM" id="SSF56300">
    <property type="entry name" value="Metallo-dependent phosphatases"/>
    <property type="match status" value="1"/>
</dbReference>
<keyword evidence="3" id="KW-1185">Reference proteome</keyword>
<protein>
    <submittedName>
        <fullName evidence="2">Metallophosphoesterase</fullName>
    </submittedName>
</protein>
<name>A0ABT5NTD5_9PSED</name>
<dbReference type="Proteomes" id="UP001148203">
    <property type="component" value="Unassembled WGS sequence"/>
</dbReference>
<sequence length="246" mass="27511">MRVKIYSDLHLEFPSQSPLDLEAGEADLVILAGDVHTKGRGVAWAQSTFTPLVAYVSGNHEFYGGHIDRTLQKMKHLASGSNVHVLENETLEIGNVRVLGATAWSDFTAGGRPFQSAEVARRSMNDFRLIRSGERYRALSISDVINRNRITYEWLAQELSKKFDGKTIVVTHYCPIINLSGPEQGSSLMPAFTNEWPELVAQADLWVFGHTHSHVDVEFYGCRVVSNPRGYPQEGCGFDPRFTVEI</sequence>
<reference evidence="2 3" key="1">
    <citation type="submission" date="2022-05" db="EMBL/GenBank/DDBJ databases">
        <title>Novel Pseudomonas spp. Isolated from a Rainbow Trout Aquaculture Facility.</title>
        <authorList>
            <person name="Testerman T."/>
            <person name="Graf J."/>
        </authorList>
    </citation>
    <scope>NUCLEOTIDE SEQUENCE [LARGE SCALE GENOMIC DNA]</scope>
    <source>
        <strain evidence="2 3">ID681</strain>
    </source>
</reference>
<feature type="domain" description="Calcineurin-like phosphoesterase" evidence="1">
    <location>
        <begin position="1"/>
        <end position="213"/>
    </location>
</feature>
<dbReference type="PANTHER" id="PTHR37844">
    <property type="entry name" value="SER/THR PROTEIN PHOSPHATASE SUPERFAMILY (AFU_ORTHOLOGUE AFUA_1G14840)"/>
    <property type="match status" value="1"/>
</dbReference>
<organism evidence="2 3">
    <name type="scientific">Pseudomonas fontis</name>
    <dbReference type="NCBI Taxonomy" id="2942633"/>
    <lineage>
        <taxon>Bacteria</taxon>
        <taxon>Pseudomonadati</taxon>
        <taxon>Pseudomonadota</taxon>
        <taxon>Gammaproteobacteria</taxon>
        <taxon>Pseudomonadales</taxon>
        <taxon>Pseudomonadaceae</taxon>
        <taxon>Pseudomonas</taxon>
    </lineage>
</organism>
<proteinExistence type="predicted"/>
<evidence type="ECO:0000313" key="3">
    <source>
        <dbReference type="Proteomes" id="UP001148203"/>
    </source>
</evidence>
<comment type="caution">
    <text evidence="2">The sequence shown here is derived from an EMBL/GenBank/DDBJ whole genome shotgun (WGS) entry which is preliminary data.</text>
</comment>
<dbReference type="Pfam" id="PF00149">
    <property type="entry name" value="Metallophos"/>
    <property type="match status" value="1"/>
</dbReference>